<accession>A1ZUR6</accession>
<evidence type="ECO:0000313" key="2">
    <source>
        <dbReference type="EMBL" id="EAY25820.1"/>
    </source>
</evidence>
<dbReference type="GO" id="GO:0016788">
    <property type="term" value="F:hydrolase activity, acting on ester bonds"/>
    <property type="evidence" value="ECO:0007669"/>
    <property type="project" value="UniProtKB-ARBA"/>
</dbReference>
<organism evidence="2 3">
    <name type="scientific">Microscilla marina ATCC 23134</name>
    <dbReference type="NCBI Taxonomy" id="313606"/>
    <lineage>
        <taxon>Bacteria</taxon>
        <taxon>Pseudomonadati</taxon>
        <taxon>Bacteroidota</taxon>
        <taxon>Cytophagia</taxon>
        <taxon>Cytophagales</taxon>
        <taxon>Microscillaceae</taxon>
        <taxon>Microscilla</taxon>
    </lineage>
</organism>
<dbReference type="EMBL" id="AAWS01000042">
    <property type="protein sequence ID" value="EAY25820.1"/>
    <property type="molecule type" value="Genomic_DNA"/>
</dbReference>
<protein>
    <submittedName>
        <fullName evidence="2">Putative periplasmic protein</fullName>
    </submittedName>
</protein>
<dbReference type="Proteomes" id="UP000004095">
    <property type="component" value="Unassembled WGS sequence"/>
</dbReference>
<proteinExistence type="predicted"/>
<evidence type="ECO:0000256" key="1">
    <source>
        <dbReference type="SAM" id="MobiDB-lite"/>
    </source>
</evidence>
<dbReference type="InterPro" id="IPR036514">
    <property type="entry name" value="SGNH_hydro_sf"/>
</dbReference>
<dbReference type="eggNOG" id="COG2755">
    <property type="taxonomic scope" value="Bacteria"/>
</dbReference>
<feature type="compositionally biased region" description="Polar residues" evidence="1">
    <location>
        <begin position="54"/>
        <end position="84"/>
    </location>
</feature>
<dbReference type="AlphaFoldDB" id="A1ZUR6"/>
<name>A1ZUR6_MICM2</name>
<feature type="region of interest" description="Disordered" evidence="1">
    <location>
        <begin position="52"/>
        <end position="96"/>
    </location>
</feature>
<dbReference type="Gene3D" id="3.40.50.1110">
    <property type="entry name" value="SGNH hydrolase"/>
    <property type="match status" value="2"/>
</dbReference>
<comment type="caution">
    <text evidence="2">The sequence shown here is derived from an EMBL/GenBank/DDBJ whole genome shotgun (WGS) entry which is preliminary data.</text>
</comment>
<keyword evidence="3" id="KW-1185">Reference proteome</keyword>
<reference evidence="2 3" key="1">
    <citation type="submission" date="2007-01" db="EMBL/GenBank/DDBJ databases">
        <authorList>
            <person name="Haygood M."/>
            <person name="Podell S."/>
            <person name="Anderson C."/>
            <person name="Hopkinson B."/>
            <person name="Roe K."/>
            <person name="Barbeau K."/>
            <person name="Gaasterland T."/>
            <person name="Ferriera S."/>
            <person name="Johnson J."/>
            <person name="Kravitz S."/>
            <person name="Beeson K."/>
            <person name="Sutton G."/>
            <person name="Rogers Y.-H."/>
            <person name="Friedman R."/>
            <person name="Frazier M."/>
            <person name="Venter J.C."/>
        </authorList>
    </citation>
    <scope>NUCLEOTIDE SEQUENCE [LARGE SCALE GENOMIC DNA]</scope>
    <source>
        <strain evidence="2 3">ATCC 23134</strain>
    </source>
</reference>
<sequence length="523" mass="59716">MLMVYVIAILAAVSLLMPKEVKISEKQVIRFPQASDVLPANQPTYKNIDKLTDQFDTSNPKNTGGSKQNGHSKTAQGNDSIKSQDSTKKNIQAYRPPDSLRLKPELKIQYPEGQDSLLFPFFRALTSLQEKTATRLVRVLHYGDSQLEGDRITAFLREKFQQQFGGGGVGVLDIVDKLHTKTSFYQKADRRWIKASIFGRTFRRTNSKYYGILGSYYRFLNPATGYNEFGENEYNFSTPQPLFRKASYIAKPLKTTQIAASVSYRALASATPKQKAVQNIKILYRNQKAPFELRINVKNDSSIRVKVPVSDEFNYYQHKLTKPLEQVQIKVVGTQSPQIYGVALDANQGITFDNIPLRGSSGVEFTRIQREHYRKLIRTMNVKFIVLQFGVNIVPHVLTNYEWYEKMFYQQLKFLKSLDPELSILVIGVSDMSRRTAGGYTTYPNVPLIREAQKNAAFKAGCAFWDLYEAMGGKNSMPSWVFHKPALANRDFTHFTGKGALIVSEMLYKAILSEYDKFYQLYR</sequence>
<evidence type="ECO:0000313" key="3">
    <source>
        <dbReference type="Proteomes" id="UP000004095"/>
    </source>
</evidence>
<gene>
    <name evidence="2" type="ORF">M23134_07632</name>
</gene>
<dbReference type="SUPFAM" id="SSF52266">
    <property type="entry name" value="SGNH hydrolase"/>
    <property type="match status" value="1"/>
</dbReference>